<protein>
    <submittedName>
        <fullName evidence="1">Uncharacterized protein</fullName>
    </submittedName>
</protein>
<reference evidence="1" key="1">
    <citation type="submission" date="2020-11" db="EMBL/GenBank/DDBJ databases">
        <title>Complete genome sequence of a novel pathogenic Methylobacterium strain isolated from rice in Vietnam.</title>
        <authorList>
            <person name="Lai K."/>
            <person name="Okazaki S."/>
            <person name="Higashi K."/>
            <person name="Mori H."/>
            <person name="Toyoda A."/>
            <person name="Kurokawa K."/>
        </authorList>
    </citation>
    <scope>NUCLEOTIDE SEQUENCE</scope>
    <source>
        <strain evidence="1">VL1</strain>
        <plasmid evidence="1">pVL1_3</plasmid>
    </source>
</reference>
<accession>A0A8H9CAZ5</accession>
<proteinExistence type="predicted"/>
<dbReference type="KEGG" id="mind:mvi_64110"/>
<organism evidence="1 2">
    <name type="scientific">Methylobacterium indicum</name>
    <dbReference type="NCBI Taxonomy" id="1775910"/>
    <lineage>
        <taxon>Bacteria</taxon>
        <taxon>Pseudomonadati</taxon>
        <taxon>Pseudomonadota</taxon>
        <taxon>Alphaproteobacteria</taxon>
        <taxon>Hyphomicrobiales</taxon>
        <taxon>Methylobacteriaceae</taxon>
        <taxon>Methylobacterium</taxon>
    </lineage>
</organism>
<evidence type="ECO:0000313" key="2">
    <source>
        <dbReference type="Proteomes" id="UP000663508"/>
    </source>
</evidence>
<sequence>MACIRDGCRSLSPVFHPVVPPGASLALHPRPDVPCALGYSTERRVCAHQLIPLAQADSARLDFFAFRANTVLVSNYAKAYKCIMTPSTSPSYTLGGYMSDCV</sequence>
<evidence type="ECO:0000313" key="1">
    <source>
        <dbReference type="EMBL" id="BCM87950.1"/>
    </source>
</evidence>
<dbReference type="EMBL" id="AP024148">
    <property type="protein sequence ID" value="BCM87950.1"/>
    <property type="molecule type" value="Genomic_DNA"/>
</dbReference>
<keyword evidence="1" id="KW-0614">Plasmid</keyword>
<dbReference type="AlphaFoldDB" id="A0A8H9CAZ5"/>
<gene>
    <name evidence="1" type="ORF">mvi_64110</name>
</gene>
<dbReference type="Proteomes" id="UP000663508">
    <property type="component" value="Plasmid pVL1_3"/>
</dbReference>
<geneLocation type="plasmid" evidence="1 2">
    <name>pVL1_3</name>
</geneLocation>
<name>A0A8H9CAZ5_9HYPH</name>